<dbReference type="AlphaFoldDB" id="A0A6I7HM71"/>
<organism evidence="1 2">
    <name type="scientific">Ciceribacter lividus</name>
    <dbReference type="NCBI Taxonomy" id="1197950"/>
    <lineage>
        <taxon>Bacteria</taxon>
        <taxon>Pseudomonadati</taxon>
        <taxon>Pseudomonadota</taxon>
        <taxon>Alphaproteobacteria</taxon>
        <taxon>Hyphomicrobiales</taxon>
        <taxon>Rhizobiaceae</taxon>
        <taxon>Ciceribacter</taxon>
    </lineage>
</organism>
<evidence type="ECO:0000313" key="2">
    <source>
        <dbReference type="Proteomes" id="UP000252582"/>
    </source>
</evidence>
<dbReference type="RefSeq" id="WP_170141861.1">
    <property type="nucleotide sequence ID" value="NZ_QPIX01000006.1"/>
</dbReference>
<name>A0A6I7HM71_9HYPH</name>
<comment type="caution">
    <text evidence="1">The sequence shown here is derived from an EMBL/GenBank/DDBJ whole genome shotgun (WGS) entry which is preliminary data.</text>
</comment>
<proteinExistence type="predicted"/>
<sequence>MTKQIDYIANELATLLDLTKLQKEERLAHLIGLALSEAKAEKTRRTERRQPDEASDL</sequence>
<protein>
    <submittedName>
        <fullName evidence="1">Uncharacterized protein</fullName>
    </submittedName>
</protein>
<evidence type="ECO:0000313" key="1">
    <source>
        <dbReference type="EMBL" id="RCW24039.1"/>
    </source>
</evidence>
<dbReference type="Proteomes" id="UP000252582">
    <property type="component" value="Unassembled WGS sequence"/>
</dbReference>
<keyword evidence="2" id="KW-1185">Reference proteome</keyword>
<reference evidence="1 2" key="1">
    <citation type="submission" date="2018-07" db="EMBL/GenBank/DDBJ databases">
        <title>Genomic Encyclopedia of Type Strains, Phase IV (KMG-IV): sequencing the most valuable type-strain genomes for metagenomic binning, comparative biology and taxonomic classification.</title>
        <authorList>
            <person name="Goeker M."/>
        </authorList>
    </citation>
    <scope>NUCLEOTIDE SEQUENCE [LARGE SCALE GENOMIC DNA]</scope>
    <source>
        <strain evidence="1 2">DSM 25528</strain>
    </source>
</reference>
<gene>
    <name evidence="1" type="ORF">DFR48_106161</name>
</gene>
<accession>A0A6I7HM71</accession>
<dbReference type="EMBL" id="QPIX01000006">
    <property type="protein sequence ID" value="RCW24039.1"/>
    <property type="molecule type" value="Genomic_DNA"/>
</dbReference>